<evidence type="ECO:0000256" key="2">
    <source>
        <dbReference type="SAM" id="Phobius"/>
    </source>
</evidence>
<comment type="caution">
    <text evidence="3">The sequence shown here is derived from an EMBL/GenBank/DDBJ whole genome shotgun (WGS) entry which is preliminary data.</text>
</comment>
<evidence type="ECO:0000313" key="4">
    <source>
        <dbReference type="Proteomes" id="UP001651690"/>
    </source>
</evidence>
<organism evidence="3 4">
    <name type="scientific">Mycolicibacterium arenosum</name>
    <dbReference type="NCBI Taxonomy" id="2952157"/>
    <lineage>
        <taxon>Bacteria</taxon>
        <taxon>Bacillati</taxon>
        <taxon>Actinomycetota</taxon>
        <taxon>Actinomycetes</taxon>
        <taxon>Mycobacteriales</taxon>
        <taxon>Mycobacteriaceae</taxon>
        <taxon>Mycolicibacterium</taxon>
    </lineage>
</organism>
<accession>A0ABT1M0B4</accession>
<gene>
    <name evidence="3" type="ORF">NM203_10395</name>
</gene>
<dbReference type="RefSeq" id="WP_255059807.1">
    <property type="nucleotide sequence ID" value="NZ_JANDBD010000004.1"/>
</dbReference>
<dbReference type="Proteomes" id="UP001651690">
    <property type="component" value="Unassembled WGS sequence"/>
</dbReference>
<evidence type="ECO:0000313" key="3">
    <source>
        <dbReference type="EMBL" id="MCP9272591.1"/>
    </source>
</evidence>
<dbReference type="EMBL" id="JANDBD010000004">
    <property type="protein sequence ID" value="MCP9272591.1"/>
    <property type="molecule type" value="Genomic_DNA"/>
</dbReference>
<keyword evidence="4" id="KW-1185">Reference proteome</keyword>
<reference evidence="3 4" key="1">
    <citation type="submission" date="2022-06" db="EMBL/GenBank/DDBJ databases">
        <title>Mycolicibacterium sp. CAU 1645 isolated from seawater.</title>
        <authorList>
            <person name="Kim W."/>
        </authorList>
    </citation>
    <scope>NUCLEOTIDE SEQUENCE [LARGE SCALE GENOMIC DNA]</scope>
    <source>
        <strain evidence="3 4">CAU 1645</strain>
    </source>
</reference>
<proteinExistence type="predicted"/>
<feature type="transmembrane region" description="Helical" evidence="2">
    <location>
        <begin position="12"/>
        <end position="33"/>
    </location>
</feature>
<keyword evidence="2" id="KW-0472">Membrane</keyword>
<sequence length="58" mass="5784">MAAENARNEDVAVCRNMGAAVLAAIGLAVLLSVGPPAGDEPDPLTATHGHSVDAGFGW</sequence>
<protein>
    <submittedName>
        <fullName evidence="3">Uncharacterized protein</fullName>
    </submittedName>
</protein>
<keyword evidence="2" id="KW-1133">Transmembrane helix</keyword>
<keyword evidence="2" id="KW-0812">Transmembrane</keyword>
<evidence type="ECO:0000256" key="1">
    <source>
        <dbReference type="SAM" id="MobiDB-lite"/>
    </source>
</evidence>
<name>A0ABT1M0B4_9MYCO</name>
<feature type="region of interest" description="Disordered" evidence="1">
    <location>
        <begin position="37"/>
        <end position="58"/>
    </location>
</feature>